<dbReference type="NCBIfam" id="TIGR01188">
    <property type="entry name" value="drrA"/>
    <property type="match status" value="1"/>
</dbReference>
<reference evidence="7 8" key="1">
    <citation type="submission" date="2020-08" db="EMBL/GenBank/DDBJ databases">
        <title>Genome public.</title>
        <authorList>
            <person name="Liu C."/>
            <person name="Sun Q."/>
        </authorList>
    </citation>
    <scope>NUCLEOTIDE SEQUENCE [LARGE SCALE GENOMIC DNA]</scope>
    <source>
        <strain evidence="7 8">NSJ-26</strain>
    </source>
</reference>
<dbReference type="Gene3D" id="3.40.50.300">
    <property type="entry name" value="P-loop containing nucleotide triphosphate hydrolases"/>
    <property type="match status" value="1"/>
</dbReference>
<dbReference type="PROSITE" id="PS50893">
    <property type="entry name" value="ABC_TRANSPORTER_2"/>
    <property type="match status" value="1"/>
</dbReference>
<keyword evidence="4 7" id="KW-0067">ATP-binding</keyword>
<organism evidence="7 8">
    <name type="scientific">Wansuia hejianensis</name>
    <dbReference type="NCBI Taxonomy" id="2763667"/>
    <lineage>
        <taxon>Bacteria</taxon>
        <taxon>Bacillati</taxon>
        <taxon>Bacillota</taxon>
        <taxon>Clostridia</taxon>
        <taxon>Lachnospirales</taxon>
        <taxon>Lachnospiraceae</taxon>
        <taxon>Wansuia</taxon>
    </lineage>
</organism>
<dbReference type="GO" id="GO:0016887">
    <property type="term" value="F:ATP hydrolysis activity"/>
    <property type="evidence" value="ECO:0007669"/>
    <property type="project" value="InterPro"/>
</dbReference>
<evidence type="ECO:0000313" key="8">
    <source>
        <dbReference type="Proteomes" id="UP000601522"/>
    </source>
</evidence>
<gene>
    <name evidence="7" type="ORF">H8689_08395</name>
</gene>
<keyword evidence="2" id="KW-0813">Transport</keyword>
<comment type="caution">
    <text evidence="7">The sequence shown here is derived from an EMBL/GenBank/DDBJ whole genome shotgun (WGS) entry which is preliminary data.</text>
</comment>
<dbReference type="InterPro" id="IPR027417">
    <property type="entry name" value="P-loop_NTPase"/>
</dbReference>
<dbReference type="PANTHER" id="PTHR43582:SF2">
    <property type="entry name" value="LINEARMYCIN RESISTANCE ATP-BINDING PROTEIN LNRL"/>
    <property type="match status" value="1"/>
</dbReference>
<dbReference type="GO" id="GO:1900753">
    <property type="term" value="P:doxorubicin transport"/>
    <property type="evidence" value="ECO:0007669"/>
    <property type="project" value="InterPro"/>
</dbReference>
<accession>A0A926IME9</accession>
<evidence type="ECO:0000256" key="2">
    <source>
        <dbReference type="ARBA" id="ARBA00022448"/>
    </source>
</evidence>
<proteinExistence type="inferred from homology"/>
<dbReference type="Pfam" id="PF00005">
    <property type="entry name" value="ABC_tran"/>
    <property type="match status" value="1"/>
</dbReference>
<feature type="domain" description="ABC transporter" evidence="6">
    <location>
        <begin position="11"/>
        <end position="243"/>
    </location>
</feature>
<dbReference type="Pfam" id="PF13732">
    <property type="entry name" value="DrrA1-3_C"/>
    <property type="match status" value="1"/>
</dbReference>
<name>A0A926IME9_9FIRM</name>
<evidence type="ECO:0000313" key="7">
    <source>
        <dbReference type="EMBL" id="MBC8591134.1"/>
    </source>
</evidence>
<comment type="similarity">
    <text evidence="5">Belongs to the ABC transporter superfamily. Drug exporter-1 (DrugE1) (TC 3.A.1.105) family.</text>
</comment>
<dbReference type="AlphaFoldDB" id="A0A926IME9"/>
<dbReference type="SUPFAM" id="SSF52540">
    <property type="entry name" value="P-loop containing nucleoside triphosphate hydrolases"/>
    <property type="match status" value="1"/>
</dbReference>
<dbReference type="PANTHER" id="PTHR43582">
    <property type="entry name" value="LINEARMYCIN RESISTANCE ATP-BINDING PROTEIN LNRL"/>
    <property type="match status" value="1"/>
</dbReference>
<dbReference type="Proteomes" id="UP000601522">
    <property type="component" value="Unassembled WGS sequence"/>
</dbReference>
<dbReference type="InterPro" id="IPR003593">
    <property type="entry name" value="AAA+_ATPase"/>
</dbReference>
<dbReference type="InterPro" id="IPR005894">
    <property type="entry name" value="DrrA"/>
</dbReference>
<dbReference type="PROSITE" id="PS00211">
    <property type="entry name" value="ABC_TRANSPORTER_1"/>
    <property type="match status" value="1"/>
</dbReference>
<comment type="subcellular location">
    <subcellularLocation>
        <location evidence="1">Cell membrane</location>
        <topology evidence="1">Peripheral membrane protein</topology>
        <orientation evidence="1">Cytoplasmic side</orientation>
    </subcellularLocation>
</comment>
<keyword evidence="3" id="KW-0547">Nucleotide-binding</keyword>
<dbReference type="InterPro" id="IPR025302">
    <property type="entry name" value="DrrA1/2-like_C"/>
</dbReference>
<protein>
    <submittedName>
        <fullName evidence="7">ATP-binding cassette domain-containing protein</fullName>
    </submittedName>
</protein>
<dbReference type="GO" id="GO:0043215">
    <property type="term" value="P:daunorubicin transport"/>
    <property type="evidence" value="ECO:0007669"/>
    <property type="project" value="InterPro"/>
</dbReference>
<dbReference type="EMBL" id="JACRTK010000003">
    <property type="protein sequence ID" value="MBC8591134.1"/>
    <property type="molecule type" value="Genomic_DNA"/>
</dbReference>
<dbReference type="InterPro" id="IPR017871">
    <property type="entry name" value="ABC_transporter-like_CS"/>
</dbReference>
<dbReference type="InterPro" id="IPR003439">
    <property type="entry name" value="ABC_transporter-like_ATP-bd"/>
</dbReference>
<keyword evidence="8" id="KW-1185">Reference proteome</keyword>
<evidence type="ECO:0000256" key="3">
    <source>
        <dbReference type="ARBA" id="ARBA00022741"/>
    </source>
</evidence>
<dbReference type="GO" id="GO:0005886">
    <property type="term" value="C:plasma membrane"/>
    <property type="evidence" value="ECO:0007669"/>
    <property type="project" value="UniProtKB-SubCell"/>
</dbReference>
<evidence type="ECO:0000259" key="6">
    <source>
        <dbReference type="PROSITE" id="PS50893"/>
    </source>
</evidence>
<dbReference type="SMART" id="SM00382">
    <property type="entry name" value="AAA"/>
    <property type="match status" value="1"/>
</dbReference>
<dbReference type="GO" id="GO:0005524">
    <property type="term" value="F:ATP binding"/>
    <property type="evidence" value="ECO:0007669"/>
    <property type="project" value="UniProtKB-KW"/>
</dbReference>
<evidence type="ECO:0000256" key="5">
    <source>
        <dbReference type="ARBA" id="ARBA00049985"/>
    </source>
</evidence>
<sequence>MLPNDEKKYAIEVNNLVKSYKNSIKALDGLTFNIRTGIIYGLLGPNGAGKSTTVKILTTLSRPDSGEAKILGIDVTSQPDKIRSLIGCVSQKSGICFDSTGRENLMLQGQLYGMRGNNLKNRVDELLKIFNLEESANRSTLTYSGGMLRKLDIAMGIIHKPQILFLDEPTTGLDPEARSTLWTTISNLSKKEKVTILMTSHYLEEIDRLAECVAIIDQGKVVIEGSPRELKEELEGDIIKIELQKDHSDKILDIEAILEKQKGVKEVMIKNKELKLLVSHSSSILPYILQSIHSLSIDIMSVEIIPPSLDAVYFKYTGKNIEN</sequence>
<evidence type="ECO:0000256" key="4">
    <source>
        <dbReference type="ARBA" id="ARBA00022840"/>
    </source>
</evidence>
<evidence type="ECO:0000256" key="1">
    <source>
        <dbReference type="ARBA" id="ARBA00004413"/>
    </source>
</evidence>
<dbReference type="RefSeq" id="WP_249324002.1">
    <property type="nucleotide sequence ID" value="NZ_JACRTK010000003.1"/>
</dbReference>